<proteinExistence type="predicted"/>
<name>M1DHR1_SOLTU</name>
<accession>M1DHR1</accession>
<dbReference type="InParanoid" id="M1DHR1"/>
<keyword evidence="2" id="KW-1185">Reference proteome</keyword>
<organism evidence="1 2">
    <name type="scientific">Solanum tuberosum</name>
    <name type="common">Potato</name>
    <dbReference type="NCBI Taxonomy" id="4113"/>
    <lineage>
        <taxon>Eukaryota</taxon>
        <taxon>Viridiplantae</taxon>
        <taxon>Streptophyta</taxon>
        <taxon>Embryophyta</taxon>
        <taxon>Tracheophyta</taxon>
        <taxon>Spermatophyta</taxon>
        <taxon>Magnoliopsida</taxon>
        <taxon>eudicotyledons</taxon>
        <taxon>Gunneridae</taxon>
        <taxon>Pentapetalae</taxon>
        <taxon>asterids</taxon>
        <taxon>lamiids</taxon>
        <taxon>Solanales</taxon>
        <taxon>Solanaceae</taxon>
        <taxon>Solanoideae</taxon>
        <taxon>Solaneae</taxon>
        <taxon>Solanum</taxon>
    </lineage>
</organism>
<reference evidence="2" key="1">
    <citation type="journal article" date="2011" name="Nature">
        <title>Genome sequence and analysis of the tuber crop potato.</title>
        <authorList>
            <consortium name="The Potato Genome Sequencing Consortium"/>
        </authorList>
    </citation>
    <scope>NUCLEOTIDE SEQUENCE [LARGE SCALE GENOMIC DNA]</scope>
    <source>
        <strain evidence="2">cv. DM1-3 516 R44</strain>
    </source>
</reference>
<sequence>MDINKLFASFSGVIPSKQSPSSKDKDGHRCCRSLVITEAKFGKPEAEAYTAHTFLRHAWISC</sequence>
<dbReference type="Proteomes" id="UP000011115">
    <property type="component" value="Unassembled WGS sequence"/>
</dbReference>
<evidence type="ECO:0000313" key="2">
    <source>
        <dbReference type="Proteomes" id="UP000011115"/>
    </source>
</evidence>
<dbReference type="AlphaFoldDB" id="M1DHR1"/>
<evidence type="ECO:0000313" key="1">
    <source>
        <dbReference type="EnsemblPlants" id="PGSC0003DMT400089236"/>
    </source>
</evidence>
<reference evidence="1" key="2">
    <citation type="submission" date="2015-06" db="UniProtKB">
        <authorList>
            <consortium name="EnsemblPlants"/>
        </authorList>
    </citation>
    <scope>IDENTIFICATION</scope>
    <source>
        <strain evidence="1">DM1-3 516 R44</strain>
    </source>
</reference>
<dbReference type="Gramene" id="PGSC0003DMT400089236">
    <property type="protein sequence ID" value="PGSC0003DMT400089236"/>
    <property type="gene ID" value="PGSC0003DMG400038807"/>
</dbReference>
<dbReference type="PaxDb" id="4113-PGSC0003DMT400089236"/>
<protein>
    <submittedName>
        <fullName evidence="1">Uncharacterized protein</fullName>
    </submittedName>
</protein>
<dbReference type="EnsemblPlants" id="PGSC0003DMT400089236">
    <property type="protein sequence ID" value="PGSC0003DMT400089236"/>
    <property type="gene ID" value="PGSC0003DMG400038807"/>
</dbReference>
<dbReference type="HOGENOM" id="CLU_2908560_0_0_1"/>